<dbReference type="RefSeq" id="WP_072849925.1">
    <property type="nucleotide sequence ID" value="NZ_FRAH01000014.1"/>
</dbReference>
<dbReference type="Pfam" id="PF14277">
    <property type="entry name" value="DUF4364"/>
    <property type="match status" value="1"/>
</dbReference>
<evidence type="ECO:0000313" key="1">
    <source>
        <dbReference type="EMBL" id="SHK07450.1"/>
    </source>
</evidence>
<proteinExistence type="predicted"/>
<protein>
    <recommendedName>
        <fullName evidence="3">DUF4364 family protein</fullName>
    </recommendedName>
</protein>
<dbReference type="InterPro" id="IPR036390">
    <property type="entry name" value="WH_DNA-bd_sf"/>
</dbReference>
<organism evidence="1 2">
    <name type="scientific">Anaerotignum lactatifermentans DSM 14214</name>
    <dbReference type="NCBI Taxonomy" id="1121323"/>
    <lineage>
        <taxon>Bacteria</taxon>
        <taxon>Bacillati</taxon>
        <taxon>Bacillota</taxon>
        <taxon>Clostridia</taxon>
        <taxon>Lachnospirales</taxon>
        <taxon>Anaerotignaceae</taxon>
        <taxon>Anaerotignum</taxon>
    </lineage>
</organism>
<gene>
    <name evidence="1" type="ORF">SAMN02745138_01100</name>
</gene>
<dbReference type="EMBL" id="FRAH01000014">
    <property type="protein sequence ID" value="SHK07450.1"/>
    <property type="molecule type" value="Genomic_DNA"/>
</dbReference>
<dbReference type="SUPFAM" id="SSF46785">
    <property type="entry name" value="Winged helix' DNA-binding domain"/>
    <property type="match status" value="1"/>
</dbReference>
<evidence type="ECO:0008006" key="3">
    <source>
        <dbReference type="Google" id="ProtNLM"/>
    </source>
</evidence>
<keyword evidence="2" id="KW-1185">Reference proteome</keyword>
<accession>A0A1M6PHQ3</accession>
<evidence type="ECO:0000313" key="2">
    <source>
        <dbReference type="Proteomes" id="UP000183975"/>
    </source>
</evidence>
<dbReference type="InterPro" id="IPR036388">
    <property type="entry name" value="WH-like_DNA-bd_sf"/>
</dbReference>
<dbReference type="InterPro" id="IPR025374">
    <property type="entry name" value="DUF4364"/>
</dbReference>
<dbReference type="OrthoDB" id="9783597at2"/>
<reference evidence="1 2" key="1">
    <citation type="submission" date="2016-11" db="EMBL/GenBank/DDBJ databases">
        <authorList>
            <person name="Jaros S."/>
            <person name="Januszkiewicz K."/>
            <person name="Wedrychowicz H."/>
        </authorList>
    </citation>
    <scope>NUCLEOTIDE SEQUENCE [LARGE SCALE GENOMIC DNA]</scope>
    <source>
        <strain evidence="1 2">DSM 14214</strain>
    </source>
</reference>
<dbReference type="Proteomes" id="UP000183975">
    <property type="component" value="Unassembled WGS sequence"/>
</dbReference>
<dbReference type="GeneID" id="78177191"/>
<dbReference type="Gene3D" id="1.10.10.10">
    <property type="entry name" value="Winged helix-like DNA-binding domain superfamily/Winged helix DNA-binding domain"/>
    <property type="match status" value="1"/>
</dbReference>
<dbReference type="AlphaFoldDB" id="A0A1M6PHQ3"/>
<name>A0A1M6PHQ3_9FIRM</name>
<sequence>MSEESIRQLAEHKLIILHLLQKMGIALSNSEICQFLLEKNYMDYFSIQQYLTELVDAGWLEKSWEQNNTRYTLTDEGDEIVNYFLNHISEHAKNEINTYVQENSKRIRAEYAVTANYFPEINDDFLVKCGLNDDDGNVLMEISVSVVSKQQALAICRNWRKNVSHLYGTILTSLVKNTEAEGGGFKAKEQNFPAPVEEETEEA</sequence>